<dbReference type="InterPro" id="IPR012334">
    <property type="entry name" value="Pectin_lyas_fold"/>
</dbReference>
<feature type="compositionally biased region" description="Basic and acidic residues" evidence="1">
    <location>
        <begin position="2372"/>
        <end position="2385"/>
    </location>
</feature>
<feature type="compositionally biased region" description="Basic residues" evidence="1">
    <location>
        <begin position="2347"/>
        <end position="2361"/>
    </location>
</feature>
<dbReference type="Pfam" id="PF05594">
    <property type="entry name" value="Fil_haemagg"/>
    <property type="match status" value="12"/>
</dbReference>
<evidence type="ECO:0000256" key="1">
    <source>
        <dbReference type="SAM" id="MobiDB-lite"/>
    </source>
</evidence>
<name>A0A7U7JER4_RALSL</name>
<gene>
    <name evidence="2" type="ORF">RSIPO_04251</name>
</gene>
<dbReference type="EMBL" id="LN651281">
    <property type="protein sequence ID" value="CEJ17555.1"/>
    <property type="molecule type" value="Genomic_DNA"/>
</dbReference>
<dbReference type="GO" id="GO:0003824">
    <property type="term" value="F:catalytic activity"/>
    <property type="evidence" value="ECO:0007669"/>
    <property type="project" value="UniProtKB-ARBA"/>
</dbReference>
<evidence type="ECO:0000313" key="2">
    <source>
        <dbReference type="EMBL" id="CEJ17555.1"/>
    </source>
</evidence>
<dbReference type="InterPro" id="IPR025157">
    <property type="entry name" value="Hemagglutinin_rpt"/>
</dbReference>
<accession>A0A7U7JER4</accession>
<keyword evidence="3" id="KW-1185">Reference proteome</keyword>
<sequence length="2385" mass="234601">MFGGSGSLDAYRVTGGQITVQGAGLNASNVDQVDLIARAVSVNASVYANQLNVVAGANQVDHGTLNATPIAGDGAAPANGIDVSQLGGMYANKILLASTEKGVGVSLRGVAAAQAGDLTLTAQGKLVLAGQTNASGNLSVSAQGGIDNTGTTYGRQSAALGTSGDLTNSGTLAAQQDLRVNANNVASSGTLGAGVNSDGSLAHAGDLSVVAGGTLSATGQNVAGGNATLQGASINLAGSQTSANGNLNLNAQAGKLDLTGATTSTGGALSANAQGALIHTIRGHLSSQGAATVSAGSLSNQGGQMVSQNALSANVAGALSNQGGTLQAAGALNASAGSLDNTAGHLASLNADGLNLTTAGRLTNAQGGTIGGNGNVAVQAGQLNNTGTISAVQNLGVSTAQTLANAGTLAANGNTTVSAGTTLTNAGGTIAAGQRANVTAATLDNSAGTLTGNQLALAAAALVNRGGTITQTGTGPIAIGVSGTLDNTGGAIRTNSADLTLAPATLINDHGTITDSGTGTLSVTTGSLSNNGGTIATNGALDVQAGAVSNQGGKLSAQSQATLNVASLDNSAGGFVGAQSVGITDQGGLDNAGGTVAASGALTVSAGSIANAGGAIKNAGTQATSVSASQSLDNTQGGLIGGNGEVSVSVSSSGGSVDNSGGTVVAGGNAVVQSGGTLRNAAGRVQAKGSAAVTAAGAITNTGGQIEADGAAATLQVKGASLDNTNGRIANAGSGATTVGAASITNANTGGVAGAGTIGGNGDVTVSGQTLSNTQGGQIVAGHDLTLATTRSVNNSGGTLSATNNFTVNAAGAAVVNQGGSIRGNGAVSVNVASLDNTAGKIGNDAGSGGSVAMMTGSLANQGGAIGSDRNLSVTTGQLSGDGRIIAGGDGAITINGNYTHSAANQIQANHNLTFTTTGALTNQGTLAAVNALTVNAASVDNRAGADLNSASTSVNAGGAITNAGRIEGDTVATQSASFANTGTVIGNNVTLNARGISNTGASAALAAATQLNLYASDGLSNTGGATIFSLGDINIAANAVRDGNGLLANRSNLVTNDQSTIEAQGNLEIATQTLNNVRPAPTVQTVTTGTTSTHETKRGKYIACATMNAAPHGGCTQAVWNSGYKTPIDATFSASQIVSQSSGPNPVDNVLVVNVNGQNQAIYYNTLTRNGDGTVSVNYWDAYDPHTNYVPSTEYATRSDGHNGYQRVEIARDTTTVTQQDQVSGGSAPQARLLSGRNMTLANVGTINNNYSAIAAGGSIRIGSSQQGGAVGSGNYGGTTVNNVGRTLYQYQTQNIVSTYAWNEGTNQDVGAVAQAPAVLPPVAIGGTGGTLIANNAVQINATNLNNTNVAAASSSTGATGGTLGANQSAAGVAASGQQTVGAASAQQPAVNAPQSVAGSNGALNISLPTSGLFSLRTAPGQPYLIATDPRLTSYTKFISSDYMLSALNLNPQLVQKRLGDGFYEEKLVRDQITQLTGRVYLQGYGNNEDQYRALMGSGVNAAKQFGLVPGIALTAAQMDALTSDIVWLVNQTVTLPDGSTQQVLAPVVYLAHTHANDLQPTGALIAADDVQIHAVGSATNSGVIKGGTQTVITATDIINRGGTIASDKTRGTTVVSASHDILNASGEISGNRVAAQAGHDIVNTTLVDTVGATAVAGNSKASVSLVGRQGSIASTRDLLVRAGNDLTVHGANITAGGNAQVTAGHDIVVDAVQSVGSQSVTQNGQHHWEADSTTHQGSTISAGGSLAMQSGNDTTFKGAKVSAGQDLVVVAGGDLTATTVTDTSKYNNVAADSRTRQEIDRTYDETAVGTAFSSGRHATLAAVSADAGGNARTDGKGNVTLTGSSITAGTNTATPGAITIAGNGNVTLNEGREEHDSYQAVSSKRGSFVSGSTTGTMQSTQANIGVASTVSGDSVVVQAGKDLTVQGSNVVGTNDVTLGAARNVRITTSQDTVQTASSYEKTDSGLLTNGGLSLSIGTRSQSNQQQSTQVTNTGSMVGSLNGNLTITAGSDAHITGSTIHAGNDLNVAGKTVTIDSAFDTASQSEQQRFRQAGVTVAITNPVVSAIQTGQQMASAAKHVDGDPRLLALAAATTGLAAKNLYDSVGGDPVKAATSVGISISVGASKNDSQSQMQSSTAVGSTVSAGRNVTIAAAGAGKDSDINVIGSTVSSGKSTLLTAEGDVNLPAAQSASSQRSTNSGASAALGVSISGGSQTGIALTASVSGSRGHADGDSTAWTNTHVSAGNTLTIQSGGDTNLKGAVASGQQVVANVGGNLNVESLQNTDHYDSKQQSAGVSVSVCVPPLCIGKSSVAGSFSQNKPEQRLRGGGGAVGHQGGRWWLPGRRQGQHRPEGRRHRQQRQSRAGGPEQPDNGHAHAQRHSEPR</sequence>
<dbReference type="Pfam" id="PF13332">
    <property type="entry name" value="Fil_haemagg_2"/>
    <property type="match status" value="4"/>
</dbReference>
<reference evidence="2" key="1">
    <citation type="submission" date="2014-11" db="EMBL/GenBank/DDBJ databases">
        <authorList>
            <person name="Genoscope - CEA"/>
        </authorList>
    </citation>
    <scope>NUCLEOTIDE SEQUENCE</scope>
    <source>
        <strain evidence="2">IPO1609</strain>
    </source>
</reference>
<feature type="region of interest" description="Disordered" evidence="1">
    <location>
        <begin position="2312"/>
        <end position="2385"/>
    </location>
</feature>
<dbReference type="SUPFAM" id="SSF51126">
    <property type="entry name" value="Pectin lyase-like"/>
    <property type="match status" value="1"/>
</dbReference>
<dbReference type="InterPro" id="IPR011050">
    <property type="entry name" value="Pectin_lyase_fold/virulence"/>
</dbReference>
<proteinExistence type="predicted"/>
<dbReference type="InterPro" id="IPR008619">
    <property type="entry name" value="Filamentous_hemagglutn_rpt"/>
</dbReference>
<dbReference type="Gene3D" id="2.160.20.10">
    <property type="entry name" value="Single-stranded right-handed beta-helix, Pectin lyase-like"/>
    <property type="match status" value="1"/>
</dbReference>
<reference evidence="2" key="2">
    <citation type="submission" date="2022-04" db="EMBL/GenBank/DDBJ databases">
        <title>Genomic draft of R. solanacearum strain IPO1609, a phylotype IIB1/biovar 2/race 3 strain isolated from potato in Europe.</title>
        <authorList>
            <person name="Boucher C."/>
            <person name="Carrere S."/>
            <person name="Dossat C."/>
            <person name="Elbaz M."/>
            <person name="Genin S."/>
            <person name="Gouzy J."/>
            <person name="Prior P."/>
            <person name="Segurens B."/>
            <person name="Wincker P."/>
        </authorList>
    </citation>
    <scope>NUCLEOTIDE SEQUENCE</scope>
    <source>
        <strain evidence="2">IPO1609</strain>
    </source>
</reference>
<evidence type="ECO:0000313" key="3">
    <source>
        <dbReference type="Proteomes" id="UP000053470"/>
    </source>
</evidence>
<dbReference type="Proteomes" id="UP000053470">
    <property type="component" value="Unassembled WGS sequence"/>
</dbReference>
<dbReference type="NCBIfam" id="TIGR01731">
    <property type="entry name" value="fil_hemag_20aa"/>
    <property type="match status" value="24"/>
</dbReference>
<feature type="compositionally biased region" description="Gly residues" evidence="1">
    <location>
        <begin position="2327"/>
        <end position="2337"/>
    </location>
</feature>
<dbReference type="InterPro" id="IPR010069">
    <property type="entry name" value="CdiA_FHA1_rpt"/>
</dbReference>
<organism evidence="2 3">
    <name type="scientific">Ralstonia solanacearum IPO1609</name>
    <dbReference type="NCBI Taxonomy" id="564066"/>
    <lineage>
        <taxon>Bacteria</taxon>
        <taxon>Pseudomonadati</taxon>
        <taxon>Pseudomonadota</taxon>
        <taxon>Betaproteobacteria</taxon>
        <taxon>Burkholderiales</taxon>
        <taxon>Burkholderiaceae</taxon>
        <taxon>Ralstonia</taxon>
        <taxon>Ralstonia solanacearum species complex</taxon>
    </lineage>
</organism>
<protein>
    <submittedName>
        <fullName evidence="2">Hemagglutinin-related protein</fullName>
    </submittedName>
</protein>